<dbReference type="KEGG" id="amur:ADH66_15925"/>
<comment type="function">
    <text evidence="2">Antitoxin component of a type II toxin-antitoxin (TA) system.</text>
</comment>
<evidence type="ECO:0000256" key="1">
    <source>
        <dbReference type="ARBA" id="ARBA00009981"/>
    </source>
</evidence>
<dbReference type="EMBL" id="CP065321">
    <property type="protein sequence ID" value="QQR31278.1"/>
    <property type="molecule type" value="Genomic_DNA"/>
</dbReference>
<evidence type="ECO:0000256" key="2">
    <source>
        <dbReference type="RuleBase" id="RU362080"/>
    </source>
</evidence>
<dbReference type="InterPro" id="IPR036165">
    <property type="entry name" value="YefM-like_sf"/>
</dbReference>
<evidence type="ECO:0000313" key="6">
    <source>
        <dbReference type="Proteomes" id="UP000596035"/>
    </source>
</evidence>
<reference evidence="3" key="1">
    <citation type="journal article" date="2017" name="Genome Announc.">
        <title>High-Quality Whole-Genome Sequences of the Oligo-Mouse-Microbiota Bacterial Community.</title>
        <authorList>
            <person name="Garzetti D."/>
            <person name="Brugiroux S."/>
            <person name="Bunk B."/>
            <person name="Pukall R."/>
            <person name="McCoy K.D."/>
            <person name="Macpherson A.J."/>
            <person name="Stecher B."/>
        </authorList>
    </citation>
    <scope>NUCLEOTIDE SEQUENCE</scope>
    <source>
        <strain evidence="3">KB18</strain>
    </source>
</reference>
<accession>A0A1Z2XUC5</accession>
<gene>
    <name evidence="3" type="ORF">ADH66_15925</name>
    <name evidence="4" type="ORF">I5Q82_06305</name>
</gene>
<evidence type="ECO:0000313" key="4">
    <source>
        <dbReference type="EMBL" id="QQR31278.1"/>
    </source>
</evidence>
<organism evidence="4 6">
    <name type="scientific">Acutalibacter muris</name>
    <dbReference type="NCBI Taxonomy" id="1796620"/>
    <lineage>
        <taxon>Bacteria</taxon>
        <taxon>Bacillati</taxon>
        <taxon>Bacillota</taxon>
        <taxon>Clostridia</taxon>
        <taxon>Eubacteriales</taxon>
        <taxon>Acutalibacteraceae</taxon>
        <taxon>Acutalibacter</taxon>
    </lineage>
</organism>
<dbReference type="RefSeq" id="WP_066538807.1">
    <property type="nucleotide sequence ID" value="NZ_CP021422.1"/>
</dbReference>
<reference evidence="5" key="2">
    <citation type="submission" date="2017-05" db="EMBL/GenBank/DDBJ databases">
        <title>Improved OligoMM genomes.</title>
        <authorList>
            <person name="Garzetti D."/>
        </authorList>
    </citation>
    <scope>NUCLEOTIDE SEQUENCE [LARGE SCALE GENOMIC DNA]</scope>
    <source>
        <strain evidence="5">KB18</strain>
    </source>
</reference>
<keyword evidence="5" id="KW-1185">Reference proteome</keyword>
<proteinExistence type="inferred from homology"/>
<dbReference type="NCBIfam" id="TIGR01552">
    <property type="entry name" value="phd_fam"/>
    <property type="match status" value="1"/>
</dbReference>
<dbReference type="InterPro" id="IPR006442">
    <property type="entry name" value="Antitoxin_Phd/YefM"/>
</dbReference>
<dbReference type="EMBL" id="CP021422">
    <property type="protein sequence ID" value="ASB42011.1"/>
    <property type="molecule type" value="Genomic_DNA"/>
</dbReference>
<evidence type="ECO:0000313" key="3">
    <source>
        <dbReference type="EMBL" id="ASB42011.1"/>
    </source>
</evidence>
<dbReference type="Proteomes" id="UP000596035">
    <property type="component" value="Chromosome"/>
</dbReference>
<comment type="similarity">
    <text evidence="1 2">Belongs to the phD/YefM antitoxin family.</text>
</comment>
<name>A0A1Z2XUC5_9FIRM</name>
<sequence length="83" mass="9476">MTVNTDILVPMTEANQNFSKVARLVDESGMAVILKNNKPRYVVVDFAEYDQIQSFQVQRWERVGAAADRLIAENLETFQELAK</sequence>
<protein>
    <recommendedName>
        <fullName evidence="2">Antitoxin</fullName>
    </recommendedName>
</protein>
<dbReference type="Gene3D" id="3.40.1620.10">
    <property type="entry name" value="YefM-like domain"/>
    <property type="match status" value="1"/>
</dbReference>
<dbReference type="Pfam" id="PF02604">
    <property type="entry name" value="PhdYeFM_antitox"/>
    <property type="match status" value="1"/>
</dbReference>
<evidence type="ECO:0000313" key="5">
    <source>
        <dbReference type="Proteomes" id="UP000196710"/>
    </source>
</evidence>
<dbReference type="AlphaFoldDB" id="A0A1Z2XUC5"/>
<reference evidence="4 6" key="3">
    <citation type="submission" date="2020-11" db="EMBL/GenBank/DDBJ databases">
        <title>Closed and high quality bacterial genomes of the OMM12 community.</title>
        <authorList>
            <person name="Marbouty M."/>
            <person name="Lamy-Besnier Q."/>
            <person name="Debarbieux L."/>
            <person name="Koszul R."/>
        </authorList>
    </citation>
    <scope>NUCLEOTIDE SEQUENCE [LARGE SCALE GENOMIC DNA]</scope>
    <source>
        <strain evidence="4 6">KB18</strain>
    </source>
</reference>
<dbReference type="SUPFAM" id="SSF143120">
    <property type="entry name" value="YefM-like"/>
    <property type="match status" value="1"/>
</dbReference>
<dbReference type="Proteomes" id="UP000196710">
    <property type="component" value="Chromosome"/>
</dbReference>